<evidence type="ECO:0000256" key="2">
    <source>
        <dbReference type="SAM" id="MobiDB-lite"/>
    </source>
</evidence>
<feature type="compositionally biased region" description="Basic residues" evidence="2">
    <location>
        <begin position="31"/>
        <end position="40"/>
    </location>
</feature>
<dbReference type="Proteomes" id="UP001360953">
    <property type="component" value="Unassembled WGS sequence"/>
</dbReference>
<organism evidence="3 4">
    <name type="scientific">Phyllosticta citribraziliensis</name>
    <dbReference type="NCBI Taxonomy" id="989973"/>
    <lineage>
        <taxon>Eukaryota</taxon>
        <taxon>Fungi</taxon>
        <taxon>Dikarya</taxon>
        <taxon>Ascomycota</taxon>
        <taxon>Pezizomycotina</taxon>
        <taxon>Dothideomycetes</taxon>
        <taxon>Dothideomycetes incertae sedis</taxon>
        <taxon>Botryosphaeriales</taxon>
        <taxon>Phyllostictaceae</taxon>
        <taxon>Phyllosticta</taxon>
    </lineage>
</organism>
<dbReference type="GeneID" id="92031301"/>
<evidence type="ECO:0000256" key="1">
    <source>
        <dbReference type="SAM" id="Coils"/>
    </source>
</evidence>
<evidence type="ECO:0000313" key="4">
    <source>
        <dbReference type="Proteomes" id="UP001360953"/>
    </source>
</evidence>
<comment type="caution">
    <text evidence="3">The sequence shown here is derived from an EMBL/GenBank/DDBJ whole genome shotgun (WGS) entry which is preliminary data.</text>
</comment>
<feature type="compositionally biased region" description="Basic and acidic residues" evidence="2">
    <location>
        <begin position="80"/>
        <end position="91"/>
    </location>
</feature>
<gene>
    <name evidence="3" type="ORF">J3D65DRAFT_605954</name>
</gene>
<name>A0ABR1LBH2_9PEZI</name>
<feature type="coiled-coil region" evidence="1">
    <location>
        <begin position="201"/>
        <end position="265"/>
    </location>
</feature>
<dbReference type="RefSeq" id="XP_066651648.1">
    <property type="nucleotide sequence ID" value="XM_066798395.1"/>
</dbReference>
<feature type="region of interest" description="Disordered" evidence="2">
    <location>
        <begin position="1"/>
        <end position="107"/>
    </location>
</feature>
<keyword evidence="4" id="KW-1185">Reference proteome</keyword>
<reference evidence="3 4" key="1">
    <citation type="submission" date="2024-04" db="EMBL/GenBank/DDBJ databases">
        <title>Phyllosticta paracitricarpa is synonymous to the EU quarantine fungus P. citricarpa based on phylogenomic analyses.</title>
        <authorList>
            <consortium name="Lawrence Berkeley National Laboratory"/>
            <person name="Van ingen-buijs V.A."/>
            <person name="Van westerhoven A.C."/>
            <person name="Haridas S."/>
            <person name="Skiadas P."/>
            <person name="Martin F."/>
            <person name="Groenewald J.Z."/>
            <person name="Crous P.W."/>
            <person name="Seidl M.F."/>
        </authorList>
    </citation>
    <scope>NUCLEOTIDE SEQUENCE [LARGE SCALE GENOMIC DNA]</scope>
    <source>
        <strain evidence="3 4">CPC 17464</strain>
    </source>
</reference>
<protein>
    <submittedName>
        <fullName evidence="3">Uncharacterized protein</fullName>
    </submittedName>
</protein>
<dbReference type="Gene3D" id="1.10.287.1490">
    <property type="match status" value="1"/>
</dbReference>
<dbReference type="EMBL" id="JBBPEH010000011">
    <property type="protein sequence ID" value="KAK7531978.1"/>
    <property type="molecule type" value="Genomic_DNA"/>
</dbReference>
<accession>A0ABR1LBH2</accession>
<sequence>MAPTTFGTFVEQMAGVYHPKKRSQPETKTVRSPRGHKHHAGKPDRWIRERKPRTGPVVATVQDNSKSHAARASARVNTKHNKDAADIESKSKVSGSATSPAAPVVNKDNPEVGIEEQVAAEVENIQLRNDMVLLGKRLAAAERNNQNLSGTVDTLQTHITNIENENKQMDGALNTMTAKIHECAKIHGDTAHKQEAGNADASTFEARVEELDKEIARLREEREEVAKKLKAKSTDQAALAAQSKIRQLESENKALRSEVAVAQEYNSRLASDVAELFHLIRDAGSSVPQKIVEKAKHISAKFFHAQGAKK</sequence>
<evidence type="ECO:0000313" key="3">
    <source>
        <dbReference type="EMBL" id="KAK7531978.1"/>
    </source>
</evidence>
<feature type="coiled-coil region" evidence="1">
    <location>
        <begin position="138"/>
        <end position="165"/>
    </location>
</feature>
<proteinExistence type="predicted"/>
<keyword evidence="1" id="KW-0175">Coiled coil</keyword>